<dbReference type="SUPFAM" id="SSF52833">
    <property type="entry name" value="Thioredoxin-like"/>
    <property type="match status" value="1"/>
</dbReference>
<comment type="function">
    <text evidence="4">Thiol-specific peroxidase that catalyzes the reduction of hydrogen peroxide and organic hydroperoxides to water and alcohols, respectively. Plays a role in cell protection against oxidative stress by detoxifying peroxides.</text>
</comment>
<dbReference type="AlphaFoldDB" id="A0A7S8F7A6"/>
<dbReference type="GO" id="GO:0006979">
    <property type="term" value="P:response to oxidative stress"/>
    <property type="evidence" value="ECO:0007669"/>
    <property type="project" value="TreeGrafter"/>
</dbReference>
<dbReference type="Proteomes" id="UP000594459">
    <property type="component" value="Chromosome"/>
</dbReference>
<gene>
    <name evidence="7" type="ORF">IRL76_11000</name>
</gene>
<organism evidence="7 8">
    <name type="scientific">Qipengyuania soli</name>
    <dbReference type="NCBI Taxonomy" id="2782568"/>
    <lineage>
        <taxon>Bacteria</taxon>
        <taxon>Pseudomonadati</taxon>
        <taxon>Pseudomonadota</taxon>
        <taxon>Alphaproteobacteria</taxon>
        <taxon>Sphingomonadales</taxon>
        <taxon>Erythrobacteraceae</taxon>
        <taxon>Qipengyuania</taxon>
    </lineage>
</organism>
<keyword evidence="8" id="KW-1185">Reference proteome</keyword>
<name>A0A7S8F7A6_9SPHN</name>
<dbReference type="PIRSF" id="PIRSF000239">
    <property type="entry name" value="AHPC"/>
    <property type="match status" value="1"/>
</dbReference>
<dbReference type="GO" id="GO:0033554">
    <property type="term" value="P:cellular response to stress"/>
    <property type="evidence" value="ECO:0007669"/>
    <property type="project" value="TreeGrafter"/>
</dbReference>
<feature type="active site" description="Cysteine sulfenic acid (-SOH) intermediate; for peroxidase activity" evidence="5">
    <location>
        <position position="50"/>
    </location>
</feature>
<evidence type="ECO:0000256" key="4">
    <source>
        <dbReference type="ARBA" id="ARBA00037420"/>
    </source>
</evidence>
<reference evidence="7 8" key="1">
    <citation type="submission" date="2020-11" db="EMBL/GenBank/DDBJ databases">
        <title>The genome sequence of Erythrobacter sp. 6D36.</title>
        <authorList>
            <person name="Liu Y."/>
        </authorList>
    </citation>
    <scope>NUCLEOTIDE SEQUENCE [LARGE SCALE GENOMIC DNA]</scope>
    <source>
        <strain evidence="7 8">6D36</strain>
    </source>
</reference>
<keyword evidence="2" id="KW-0560">Oxidoreductase</keyword>
<dbReference type="Pfam" id="PF00578">
    <property type="entry name" value="AhpC-TSA"/>
    <property type="match status" value="1"/>
</dbReference>
<dbReference type="GO" id="GO:0005829">
    <property type="term" value="C:cytosol"/>
    <property type="evidence" value="ECO:0007669"/>
    <property type="project" value="TreeGrafter"/>
</dbReference>
<evidence type="ECO:0000313" key="7">
    <source>
        <dbReference type="EMBL" id="QPD00507.1"/>
    </source>
</evidence>
<dbReference type="InterPro" id="IPR019479">
    <property type="entry name" value="Peroxiredoxin_C"/>
</dbReference>
<dbReference type="InterPro" id="IPR036249">
    <property type="entry name" value="Thioredoxin-like_sf"/>
</dbReference>
<dbReference type="PANTHER" id="PTHR10681:SF128">
    <property type="entry name" value="THIOREDOXIN-DEPENDENT PEROXIDE REDUCTASE, MITOCHONDRIAL"/>
    <property type="match status" value="1"/>
</dbReference>
<dbReference type="EMBL" id="CP064654">
    <property type="protein sequence ID" value="QPD00507.1"/>
    <property type="molecule type" value="Genomic_DNA"/>
</dbReference>
<dbReference type="InterPro" id="IPR000866">
    <property type="entry name" value="AhpC/TSA"/>
</dbReference>
<accession>A0A7S8F7A6</accession>
<evidence type="ECO:0000256" key="1">
    <source>
        <dbReference type="ARBA" id="ARBA00009796"/>
    </source>
</evidence>
<dbReference type="InterPro" id="IPR013766">
    <property type="entry name" value="Thioredoxin_domain"/>
</dbReference>
<feature type="domain" description="Thioredoxin" evidence="6">
    <location>
        <begin position="9"/>
        <end position="164"/>
    </location>
</feature>
<dbReference type="InterPro" id="IPR024706">
    <property type="entry name" value="Peroxiredoxin_AhpC-typ"/>
</dbReference>
<evidence type="ECO:0000256" key="3">
    <source>
        <dbReference type="ARBA" id="ARBA00032824"/>
    </source>
</evidence>
<sequence length="211" mass="23314">MDPITEHPLRIGETVPLFAARSTQGPIDLSTYRGKWVILFSHPADFTPVCTSEFIAIARASAQFRERDCALIGLSIDSLYSHLAWVRMIRDMTGLEVDFPIIEDPTMEIAGAYGMISADALDAGTVRSTFFIDPKGVLRATTCYPPTVGRSVPEMLRLLIALQRVDGGDVLAPADWQPGDELLVTPRETVSDVLKPKDASGWFFNKTQDRE</sequence>
<evidence type="ECO:0000259" key="6">
    <source>
        <dbReference type="PROSITE" id="PS51352"/>
    </source>
</evidence>
<dbReference type="NCBIfam" id="NF009668">
    <property type="entry name" value="PRK13189.1"/>
    <property type="match status" value="1"/>
</dbReference>
<proteinExistence type="inferred from homology"/>
<evidence type="ECO:0000313" key="8">
    <source>
        <dbReference type="Proteomes" id="UP000594459"/>
    </source>
</evidence>
<dbReference type="Pfam" id="PF10417">
    <property type="entry name" value="1-cysPrx_C"/>
    <property type="match status" value="1"/>
</dbReference>
<dbReference type="GO" id="GO:0042744">
    <property type="term" value="P:hydrogen peroxide catabolic process"/>
    <property type="evidence" value="ECO:0007669"/>
    <property type="project" value="TreeGrafter"/>
</dbReference>
<dbReference type="KEGG" id="qso:IRL76_11000"/>
<dbReference type="GO" id="GO:0008379">
    <property type="term" value="F:thioredoxin peroxidase activity"/>
    <property type="evidence" value="ECO:0007669"/>
    <property type="project" value="TreeGrafter"/>
</dbReference>
<dbReference type="InterPro" id="IPR050217">
    <property type="entry name" value="Peroxiredoxin"/>
</dbReference>
<dbReference type="Gene3D" id="3.40.30.10">
    <property type="entry name" value="Glutaredoxin"/>
    <property type="match status" value="1"/>
</dbReference>
<dbReference type="PROSITE" id="PS51352">
    <property type="entry name" value="THIOREDOXIN_2"/>
    <property type="match status" value="1"/>
</dbReference>
<evidence type="ECO:0000256" key="2">
    <source>
        <dbReference type="ARBA" id="ARBA00023002"/>
    </source>
</evidence>
<dbReference type="PANTHER" id="PTHR10681">
    <property type="entry name" value="THIOREDOXIN PEROXIDASE"/>
    <property type="match status" value="1"/>
</dbReference>
<protein>
    <recommendedName>
        <fullName evidence="3">Thioredoxin peroxidase</fullName>
    </recommendedName>
</protein>
<comment type="similarity">
    <text evidence="1">Belongs to the peroxiredoxin family. AhpC/Prx1 subfamily.</text>
</comment>
<dbReference type="GO" id="GO:0045454">
    <property type="term" value="P:cell redox homeostasis"/>
    <property type="evidence" value="ECO:0007669"/>
    <property type="project" value="TreeGrafter"/>
</dbReference>
<evidence type="ECO:0000256" key="5">
    <source>
        <dbReference type="PIRSR" id="PIRSR000239-1"/>
    </source>
</evidence>